<evidence type="ECO:0000256" key="4">
    <source>
        <dbReference type="ARBA" id="ARBA00023157"/>
    </source>
</evidence>
<dbReference type="RefSeq" id="WP_152809573.1">
    <property type="nucleotide sequence ID" value="NZ_WHNW01000003.1"/>
</dbReference>
<dbReference type="Proteomes" id="UP000471298">
    <property type="component" value="Unassembled WGS sequence"/>
</dbReference>
<evidence type="ECO:0000256" key="2">
    <source>
        <dbReference type="ARBA" id="ARBA00022448"/>
    </source>
</evidence>
<dbReference type="GO" id="GO:0045454">
    <property type="term" value="P:cell redox homeostasis"/>
    <property type="evidence" value="ECO:0007669"/>
    <property type="project" value="TreeGrafter"/>
</dbReference>
<evidence type="ECO:0000256" key="6">
    <source>
        <dbReference type="NCBIfam" id="TIGR01068"/>
    </source>
</evidence>
<dbReference type="PROSITE" id="PS00194">
    <property type="entry name" value="THIOREDOXIN_1"/>
    <property type="match status" value="1"/>
</dbReference>
<dbReference type="PANTHER" id="PTHR45663">
    <property type="entry name" value="GEO12009P1"/>
    <property type="match status" value="1"/>
</dbReference>
<feature type="site" description="Deprotonates C-terminal active site Cys" evidence="8">
    <location>
        <position position="26"/>
    </location>
</feature>
<dbReference type="AlphaFoldDB" id="A0A6N7ESR9"/>
<evidence type="ECO:0000256" key="9">
    <source>
        <dbReference type="PIRSR" id="PIRSR000077-4"/>
    </source>
</evidence>
<evidence type="ECO:0000256" key="8">
    <source>
        <dbReference type="PIRSR" id="PIRSR000077-1"/>
    </source>
</evidence>
<keyword evidence="2" id="KW-0813">Transport</keyword>
<keyword evidence="3" id="KW-0249">Electron transport</keyword>
<dbReference type="CDD" id="cd02947">
    <property type="entry name" value="TRX_family"/>
    <property type="match status" value="1"/>
</dbReference>
<evidence type="ECO:0000256" key="1">
    <source>
        <dbReference type="ARBA" id="ARBA00008987"/>
    </source>
</evidence>
<evidence type="ECO:0000256" key="5">
    <source>
        <dbReference type="ARBA" id="ARBA00023284"/>
    </source>
</evidence>
<dbReference type="InterPro" id="IPR005746">
    <property type="entry name" value="Thioredoxin"/>
</dbReference>
<dbReference type="EMBL" id="WHNW01000003">
    <property type="protein sequence ID" value="MPV85884.1"/>
    <property type="molecule type" value="Genomic_DNA"/>
</dbReference>
<evidence type="ECO:0000313" key="11">
    <source>
        <dbReference type="EMBL" id="MPV85884.1"/>
    </source>
</evidence>
<dbReference type="PROSITE" id="PS51352">
    <property type="entry name" value="THIOREDOXIN_2"/>
    <property type="match status" value="1"/>
</dbReference>
<organism evidence="11 12">
    <name type="scientific">Ostreibacterium oceani</name>
    <dbReference type="NCBI Taxonomy" id="2654998"/>
    <lineage>
        <taxon>Bacteria</taxon>
        <taxon>Pseudomonadati</taxon>
        <taxon>Pseudomonadota</taxon>
        <taxon>Gammaproteobacteria</taxon>
        <taxon>Cardiobacteriales</taxon>
        <taxon>Ostreibacteriaceae</taxon>
        <taxon>Ostreibacterium</taxon>
    </lineage>
</organism>
<comment type="caution">
    <text evidence="11">The sequence shown here is derived from an EMBL/GenBank/DDBJ whole genome shotgun (WGS) entry which is preliminary data.</text>
</comment>
<dbReference type="FunCoup" id="A0A6N7ESR9">
    <property type="interactions" value="478"/>
</dbReference>
<feature type="site" description="Contributes to redox potential value" evidence="8">
    <location>
        <position position="34"/>
    </location>
</feature>
<feature type="disulfide bond" description="Redox-active" evidence="9">
    <location>
        <begin position="32"/>
        <end position="35"/>
    </location>
</feature>
<dbReference type="NCBIfam" id="TIGR01068">
    <property type="entry name" value="thioredoxin"/>
    <property type="match status" value="1"/>
</dbReference>
<feature type="active site" description="Nucleophile" evidence="8">
    <location>
        <position position="35"/>
    </location>
</feature>
<proteinExistence type="inferred from homology"/>
<dbReference type="SUPFAM" id="SSF52833">
    <property type="entry name" value="Thioredoxin-like"/>
    <property type="match status" value="1"/>
</dbReference>
<dbReference type="PRINTS" id="PR00421">
    <property type="entry name" value="THIOREDOXIN"/>
</dbReference>
<name>A0A6N7ESR9_9GAMM</name>
<evidence type="ECO:0000313" key="12">
    <source>
        <dbReference type="Proteomes" id="UP000471298"/>
    </source>
</evidence>
<keyword evidence="4 9" id="KW-1015">Disulfide bond</keyword>
<protein>
    <recommendedName>
        <fullName evidence="6 7">Thioredoxin</fullName>
    </recommendedName>
</protein>
<reference evidence="11 12" key="1">
    <citation type="submission" date="2019-10" db="EMBL/GenBank/DDBJ databases">
        <title>Cardiobacteriales fam. a chemoheterotrophic member of the order Cardiobacteriales, and proposal of Cardiobacteriales fam. nov.</title>
        <authorList>
            <person name="Wang C."/>
        </authorList>
    </citation>
    <scope>NUCLEOTIDE SEQUENCE [LARGE SCALE GENOMIC DNA]</scope>
    <source>
        <strain evidence="11 12">ML27</strain>
    </source>
</reference>
<dbReference type="FunFam" id="3.40.30.10:FF:000001">
    <property type="entry name" value="Thioredoxin"/>
    <property type="match status" value="1"/>
</dbReference>
<dbReference type="GO" id="GO:0005829">
    <property type="term" value="C:cytosol"/>
    <property type="evidence" value="ECO:0007669"/>
    <property type="project" value="TreeGrafter"/>
</dbReference>
<dbReference type="NCBIfam" id="NF006898">
    <property type="entry name" value="PRK09381.1"/>
    <property type="match status" value="1"/>
</dbReference>
<dbReference type="InParanoid" id="A0A6N7ESR9"/>
<dbReference type="InterPro" id="IPR013766">
    <property type="entry name" value="Thioredoxin_domain"/>
</dbReference>
<evidence type="ECO:0000256" key="7">
    <source>
        <dbReference type="PIRNR" id="PIRNR000077"/>
    </source>
</evidence>
<dbReference type="Gene3D" id="3.40.30.10">
    <property type="entry name" value="Glutaredoxin"/>
    <property type="match status" value="1"/>
</dbReference>
<keyword evidence="12" id="KW-1185">Reference proteome</keyword>
<dbReference type="Pfam" id="PF00085">
    <property type="entry name" value="Thioredoxin"/>
    <property type="match status" value="1"/>
</dbReference>
<dbReference type="PIRSF" id="PIRSF000077">
    <property type="entry name" value="Thioredoxin"/>
    <property type="match status" value="1"/>
</dbReference>
<evidence type="ECO:0000256" key="3">
    <source>
        <dbReference type="ARBA" id="ARBA00022982"/>
    </source>
</evidence>
<evidence type="ECO:0000259" key="10">
    <source>
        <dbReference type="PROSITE" id="PS51352"/>
    </source>
</evidence>
<dbReference type="PANTHER" id="PTHR45663:SF11">
    <property type="entry name" value="GEO12009P1"/>
    <property type="match status" value="1"/>
</dbReference>
<dbReference type="GO" id="GO:0015035">
    <property type="term" value="F:protein-disulfide reductase activity"/>
    <property type="evidence" value="ECO:0007669"/>
    <property type="project" value="UniProtKB-UniRule"/>
</dbReference>
<comment type="similarity">
    <text evidence="1 7">Belongs to the thioredoxin family.</text>
</comment>
<feature type="domain" description="Thioredoxin" evidence="10">
    <location>
        <begin position="1"/>
        <end position="107"/>
    </location>
</feature>
<keyword evidence="5 9" id="KW-0676">Redox-active center</keyword>
<gene>
    <name evidence="11" type="primary">trxA</name>
    <name evidence="11" type="ORF">GCU85_03910</name>
</gene>
<dbReference type="InterPro" id="IPR017937">
    <property type="entry name" value="Thioredoxin_CS"/>
</dbReference>
<accession>A0A6N7ESR9</accession>
<feature type="site" description="Contributes to redox potential value" evidence="8">
    <location>
        <position position="33"/>
    </location>
</feature>
<dbReference type="InterPro" id="IPR036249">
    <property type="entry name" value="Thioredoxin-like_sf"/>
</dbReference>
<feature type="active site" description="Nucleophile" evidence="8">
    <location>
        <position position="32"/>
    </location>
</feature>
<sequence>MSHIVHVTDADFESVVIKSETPVLLDFWAEWCGPCRAIAPILEELAQEFDGKVTIAKLDIENNQNTPVQYGIRSIPTLILFKNGQVEGTQVGMVSKGQLTEFIDSVL</sequence>